<dbReference type="Proteomes" id="UP000504636">
    <property type="component" value="Unplaced"/>
</dbReference>
<evidence type="ECO:0000313" key="3">
    <source>
        <dbReference type="Proteomes" id="UP000504636"/>
    </source>
</evidence>
<reference evidence="4" key="2">
    <citation type="submission" date="2020-04" db="EMBL/GenBank/DDBJ databases">
        <authorList>
            <consortium name="NCBI Genome Project"/>
        </authorList>
    </citation>
    <scope>NUCLEOTIDE SEQUENCE</scope>
    <source>
        <strain evidence="4">CBS 304.34</strain>
    </source>
</reference>
<feature type="compositionally biased region" description="Low complexity" evidence="1">
    <location>
        <begin position="31"/>
        <end position="61"/>
    </location>
</feature>
<organism evidence="2">
    <name type="scientific">Mytilinidion resinicola</name>
    <dbReference type="NCBI Taxonomy" id="574789"/>
    <lineage>
        <taxon>Eukaryota</taxon>
        <taxon>Fungi</taxon>
        <taxon>Dikarya</taxon>
        <taxon>Ascomycota</taxon>
        <taxon>Pezizomycotina</taxon>
        <taxon>Dothideomycetes</taxon>
        <taxon>Pleosporomycetidae</taxon>
        <taxon>Mytilinidiales</taxon>
        <taxon>Mytilinidiaceae</taxon>
        <taxon>Mytilinidion</taxon>
    </lineage>
</organism>
<feature type="region of interest" description="Disordered" evidence="1">
    <location>
        <begin position="28"/>
        <end position="65"/>
    </location>
</feature>
<evidence type="ECO:0000313" key="2">
    <source>
        <dbReference type="EMBL" id="KAF2810697.1"/>
    </source>
</evidence>
<sequence length="287" mass="29943">MSSHNFPFLPDMSNTFEPVDEEIVSPEAAARKGGAAARRGGAAARRGGAAARRGGTAARRGQTPGGSALDLAAVDFAAVLASNRPVLAMFNSQGQLHYDSSSQTTSNGNAPHVLMFDSDVQVNVGSTNPFSQNRARAARPLPAAQPTAQPIPYSMSGPQFDASFPAFSSSAPPQQPNVYSGAEASWSTMEPAMSYQQLNLSTKPEPMWGQTKNKASYQPPDVLSGLGTAWDATGNAAFYQQSDLSPGPGTSWGKAGSAPSYQVPTFDVSNSCDHNLGICTGFCASFL</sequence>
<name>A0A6A6YS10_9PEZI</name>
<accession>A0A6A6YS10</accession>
<evidence type="ECO:0000256" key="1">
    <source>
        <dbReference type="SAM" id="MobiDB-lite"/>
    </source>
</evidence>
<keyword evidence="3" id="KW-1185">Reference proteome</keyword>
<evidence type="ECO:0000313" key="4">
    <source>
        <dbReference type="RefSeq" id="XP_033577661.1"/>
    </source>
</evidence>
<dbReference type="AlphaFoldDB" id="A0A6A6YS10"/>
<dbReference type="GeneID" id="54468842"/>
<proteinExistence type="predicted"/>
<dbReference type="RefSeq" id="XP_033577661.1">
    <property type="nucleotide sequence ID" value="XM_033727949.1"/>
</dbReference>
<gene>
    <name evidence="2 4" type="ORF">BDZ99DRAFT_570027</name>
</gene>
<reference evidence="2 4" key="1">
    <citation type="journal article" date="2020" name="Stud. Mycol.">
        <title>101 Dothideomycetes genomes: a test case for predicting lifestyles and emergence of pathogens.</title>
        <authorList>
            <person name="Haridas S."/>
            <person name="Albert R."/>
            <person name="Binder M."/>
            <person name="Bloem J."/>
            <person name="Labutti K."/>
            <person name="Salamov A."/>
            <person name="Andreopoulos B."/>
            <person name="Baker S."/>
            <person name="Barry K."/>
            <person name="Bills G."/>
            <person name="Bluhm B."/>
            <person name="Cannon C."/>
            <person name="Castanera R."/>
            <person name="Culley D."/>
            <person name="Daum C."/>
            <person name="Ezra D."/>
            <person name="Gonzalez J."/>
            <person name="Henrissat B."/>
            <person name="Kuo A."/>
            <person name="Liang C."/>
            <person name="Lipzen A."/>
            <person name="Lutzoni F."/>
            <person name="Magnuson J."/>
            <person name="Mondo S."/>
            <person name="Nolan M."/>
            <person name="Ohm R."/>
            <person name="Pangilinan J."/>
            <person name="Park H.-J."/>
            <person name="Ramirez L."/>
            <person name="Alfaro M."/>
            <person name="Sun H."/>
            <person name="Tritt A."/>
            <person name="Yoshinaga Y."/>
            <person name="Zwiers L.-H."/>
            <person name="Turgeon B."/>
            <person name="Goodwin S."/>
            <person name="Spatafora J."/>
            <person name="Crous P."/>
            <person name="Grigoriev I."/>
        </authorList>
    </citation>
    <scope>NUCLEOTIDE SEQUENCE</scope>
    <source>
        <strain evidence="2 4">CBS 304.34</strain>
    </source>
</reference>
<protein>
    <submittedName>
        <fullName evidence="2 4">Uncharacterized protein</fullName>
    </submittedName>
</protein>
<dbReference type="EMBL" id="MU003699">
    <property type="protein sequence ID" value="KAF2810697.1"/>
    <property type="molecule type" value="Genomic_DNA"/>
</dbReference>
<reference evidence="4" key="3">
    <citation type="submission" date="2025-04" db="UniProtKB">
        <authorList>
            <consortium name="RefSeq"/>
        </authorList>
    </citation>
    <scope>IDENTIFICATION</scope>
    <source>
        <strain evidence="4">CBS 304.34</strain>
    </source>
</reference>